<gene>
    <name evidence="3" type="ORF">HK105_200882</name>
</gene>
<evidence type="ECO:0000313" key="3">
    <source>
        <dbReference type="EMBL" id="KAL2919239.1"/>
    </source>
</evidence>
<feature type="compositionally biased region" description="Low complexity" evidence="1">
    <location>
        <begin position="50"/>
        <end position="65"/>
    </location>
</feature>
<sequence length="641" mass="67609">MGLPAPLAWVQVLSVNECSNRSALPAHGVPAFDLLLPATRAATLVLPASPASASPTASPASPASPGTESGELSPLDKVGFPTQVLRAGGLNAAGRACAPLGTADAASAYVELLPDSSSAVLRACADLACSQSCRIAATLTNIDLLRSGPECGQYFRLLGTATNLTDAILGNITVNYWPANLTSAYYVNSFSPATDGVARDSSCKEPPSFAHMQYLYEDCVEYNSTHWLRTDFGPPSSSTLRTLACENSACSVRCSVIHTRLKPAPPGKPSCAAETSATVLYRPAIGIKSFSEYNSATPVDVFPPINYDDESMKNGGQSSLNVALIASVSVVCAVLIGAVIAATVFFVARKRAQKRKSQFEADALLESRRNTRSAGGQLRPMYRYSFDSRPSMLFGSNESSSYTIQRTSAAPGTVGDLSMQYVPPPPLPYDRFQTPDVLHDAAGSGTALDHLAPSPGAAAAATAGPNPHRSTSPASAPPSPTRIAQHGPHTPLRPPMPQQHPQVLAMPSSDRLSARELVSMPVGPLRAQRSNLSLGVSQQPQPPQPPSSPQPPQQQQPPPPPVDDPQPPLTLPPRTRPVSSQFSGPPVNAASVHASTLQRRQSIHSLDEEHELDSNLARLETVGPWDSVSQVGPAHTLLRPR</sequence>
<keyword evidence="2" id="KW-0472">Membrane</keyword>
<feature type="transmembrane region" description="Helical" evidence="2">
    <location>
        <begin position="322"/>
        <end position="348"/>
    </location>
</feature>
<feature type="region of interest" description="Disordered" evidence="1">
    <location>
        <begin position="413"/>
        <end position="504"/>
    </location>
</feature>
<comment type="caution">
    <text evidence="3">The sequence shown here is derived from an EMBL/GenBank/DDBJ whole genome shotgun (WGS) entry which is preliminary data.</text>
</comment>
<dbReference type="PANTHER" id="PTHR45725:SF18">
    <property type="entry name" value="ORC1-LIKE AAA ATPASE DOMAIN-CONTAINING PROTEIN"/>
    <property type="match status" value="1"/>
</dbReference>
<feature type="region of interest" description="Disordered" evidence="1">
    <location>
        <begin position="622"/>
        <end position="641"/>
    </location>
</feature>
<organism evidence="3 4">
    <name type="scientific">Polyrhizophydium stewartii</name>
    <dbReference type="NCBI Taxonomy" id="2732419"/>
    <lineage>
        <taxon>Eukaryota</taxon>
        <taxon>Fungi</taxon>
        <taxon>Fungi incertae sedis</taxon>
        <taxon>Chytridiomycota</taxon>
        <taxon>Chytridiomycota incertae sedis</taxon>
        <taxon>Chytridiomycetes</taxon>
        <taxon>Rhizophydiales</taxon>
        <taxon>Rhizophydiales incertae sedis</taxon>
        <taxon>Polyrhizophydium</taxon>
    </lineage>
</organism>
<dbReference type="InterPro" id="IPR051425">
    <property type="entry name" value="Formin_Homology"/>
</dbReference>
<evidence type="ECO:0000256" key="2">
    <source>
        <dbReference type="SAM" id="Phobius"/>
    </source>
</evidence>
<feature type="compositionally biased region" description="Low complexity" evidence="1">
    <location>
        <begin position="452"/>
        <end position="474"/>
    </location>
</feature>
<keyword evidence="2" id="KW-1133">Transmembrane helix</keyword>
<evidence type="ECO:0000256" key="1">
    <source>
        <dbReference type="SAM" id="MobiDB-lite"/>
    </source>
</evidence>
<reference evidence="3 4" key="1">
    <citation type="submission" date="2023-09" db="EMBL/GenBank/DDBJ databases">
        <title>Pangenome analysis of Batrachochytrium dendrobatidis and related Chytrids.</title>
        <authorList>
            <person name="Yacoub M.N."/>
            <person name="Stajich J.E."/>
            <person name="James T.Y."/>
        </authorList>
    </citation>
    <scope>NUCLEOTIDE SEQUENCE [LARGE SCALE GENOMIC DNA]</scope>
    <source>
        <strain evidence="3 4">JEL0888</strain>
    </source>
</reference>
<proteinExistence type="predicted"/>
<keyword evidence="4" id="KW-1185">Reference proteome</keyword>
<evidence type="ECO:0000313" key="4">
    <source>
        <dbReference type="Proteomes" id="UP001527925"/>
    </source>
</evidence>
<accession>A0ABR4NI82</accession>
<protein>
    <submittedName>
        <fullName evidence="3">Uncharacterized protein</fullName>
    </submittedName>
</protein>
<dbReference type="PANTHER" id="PTHR45725">
    <property type="entry name" value="FORMIN HOMOLOGY 2 FAMILY MEMBER"/>
    <property type="match status" value="1"/>
</dbReference>
<feature type="region of interest" description="Disordered" evidence="1">
    <location>
        <begin position="50"/>
        <end position="75"/>
    </location>
</feature>
<dbReference type="Proteomes" id="UP001527925">
    <property type="component" value="Unassembled WGS sequence"/>
</dbReference>
<name>A0ABR4NI82_9FUNG</name>
<feature type="compositionally biased region" description="Polar residues" evidence="1">
    <location>
        <begin position="593"/>
        <end position="604"/>
    </location>
</feature>
<feature type="compositionally biased region" description="Pro residues" evidence="1">
    <location>
        <begin position="540"/>
        <end position="575"/>
    </location>
</feature>
<dbReference type="EMBL" id="JADGIZ020000003">
    <property type="protein sequence ID" value="KAL2919239.1"/>
    <property type="molecule type" value="Genomic_DNA"/>
</dbReference>
<feature type="region of interest" description="Disordered" evidence="1">
    <location>
        <begin position="533"/>
        <end position="610"/>
    </location>
</feature>
<keyword evidence="2" id="KW-0812">Transmembrane</keyword>